<dbReference type="PANTHER" id="PTHR30605:SF0">
    <property type="entry name" value="ANHYDRO-N-ACETYLMURAMIC ACID KINASE"/>
    <property type="match status" value="1"/>
</dbReference>
<dbReference type="InterPro" id="IPR043129">
    <property type="entry name" value="ATPase_NBD"/>
</dbReference>
<dbReference type="NCBIfam" id="NF007148">
    <property type="entry name" value="PRK09585.3-2"/>
    <property type="match status" value="1"/>
</dbReference>
<dbReference type="AlphaFoldDB" id="A0A1M4WG04"/>
<dbReference type="EMBL" id="FQUI01000016">
    <property type="protein sequence ID" value="SHE80166.1"/>
    <property type="molecule type" value="Genomic_DNA"/>
</dbReference>
<protein>
    <submittedName>
        <fullName evidence="1">Anhydro-N-acetylmuramic acid kinase</fullName>
    </submittedName>
</protein>
<organism evidence="1 2">
    <name type="scientific">Marinitoga hydrogenitolerans (strain DSM 16785 / JCM 12826 / AT1271)</name>
    <dbReference type="NCBI Taxonomy" id="1122195"/>
    <lineage>
        <taxon>Bacteria</taxon>
        <taxon>Thermotogati</taxon>
        <taxon>Thermotogota</taxon>
        <taxon>Thermotogae</taxon>
        <taxon>Petrotogales</taxon>
        <taxon>Petrotogaceae</taxon>
        <taxon>Marinitoga</taxon>
    </lineage>
</organism>
<dbReference type="GO" id="GO:0016773">
    <property type="term" value="F:phosphotransferase activity, alcohol group as acceptor"/>
    <property type="evidence" value="ECO:0007669"/>
    <property type="project" value="InterPro"/>
</dbReference>
<dbReference type="GO" id="GO:0016301">
    <property type="term" value="F:kinase activity"/>
    <property type="evidence" value="ECO:0007669"/>
    <property type="project" value="UniProtKB-KW"/>
</dbReference>
<proteinExistence type="predicted"/>
<dbReference type="InterPro" id="IPR005338">
    <property type="entry name" value="Anhydro_N_Ac-Mur_kinase"/>
</dbReference>
<dbReference type="SUPFAM" id="SSF53067">
    <property type="entry name" value="Actin-like ATPase domain"/>
    <property type="match status" value="1"/>
</dbReference>
<dbReference type="GO" id="GO:0009254">
    <property type="term" value="P:peptidoglycan turnover"/>
    <property type="evidence" value="ECO:0007669"/>
    <property type="project" value="InterPro"/>
</dbReference>
<name>A0A1M4WG04_MARH1</name>
<dbReference type="STRING" id="1122195.SAMN02745164_01164"/>
<dbReference type="Pfam" id="PF03702">
    <property type="entry name" value="AnmK"/>
    <property type="match status" value="1"/>
</dbReference>
<dbReference type="RefSeq" id="WP_084670721.1">
    <property type="nucleotide sequence ID" value="NZ_FQUI01000016.1"/>
</dbReference>
<dbReference type="Gene3D" id="3.30.420.40">
    <property type="match status" value="2"/>
</dbReference>
<evidence type="ECO:0000313" key="2">
    <source>
        <dbReference type="Proteomes" id="UP000184334"/>
    </source>
</evidence>
<sequence length="365" mass="41363">MWNNFFNILNKKERIILGLMSGTSADGLDVALVKVSGREENTKFELLKFKSITYSTSLKEKIIRSYNPDISTVKDIAYLNFYIAKKHAEMIKSLNWEFDLIGYHGQTVYHNPKEGYTLQIGESDILAVELNVPVIFSFRTKDVALGGEGAPITSYFDWIFFRDRKKTATLNIGGISNITYLSEKKEEIIAFDTGPGNCLIDSIANLFFNQSYDKDGNLSKKGKINEEIFNKLVSRETKYLNKKTPKTTGREIYNENYLSDLLSYNPYDLIRTLTYFTAYTIHKNLELHVPEINTLIISGGGAYNPVLIKDIKSFGYNVEIHQFIESKEAIAMTILANEFLNGINSNIVNVTGAKRECILGKLSLP</sequence>
<dbReference type="PANTHER" id="PTHR30605">
    <property type="entry name" value="ANHYDRO-N-ACETYLMURAMIC ACID KINASE"/>
    <property type="match status" value="1"/>
</dbReference>
<keyword evidence="1" id="KW-0808">Transferase</keyword>
<accession>A0A1M4WG04</accession>
<evidence type="ECO:0000313" key="1">
    <source>
        <dbReference type="EMBL" id="SHE80166.1"/>
    </source>
</evidence>
<dbReference type="Proteomes" id="UP000184334">
    <property type="component" value="Unassembled WGS sequence"/>
</dbReference>
<reference evidence="1" key="1">
    <citation type="submission" date="2016-11" db="EMBL/GenBank/DDBJ databases">
        <authorList>
            <person name="Varghese N."/>
            <person name="Submissions S."/>
        </authorList>
    </citation>
    <scope>NUCLEOTIDE SEQUENCE [LARGE SCALE GENOMIC DNA]</scope>
    <source>
        <strain evidence="1">DSM 16785</strain>
    </source>
</reference>
<dbReference type="GO" id="GO:0006040">
    <property type="term" value="P:amino sugar metabolic process"/>
    <property type="evidence" value="ECO:0007669"/>
    <property type="project" value="InterPro"/>
</dbReference>
<dbReference type="GO" id="GO:0005524">
    <property type="term" value="F:ATP binding"/>
    <property type="evidence" value="ECO:0007669"/>
    <property type="project" value="InterPro"/>
</dbReference>
<gene>
    <name evidence="1" type="ORF">SAMN02745164_01164</name>
</gene>
<comment type="caution">
    <text evidence="1">The sequence shown here is derived from an EMBL/GenBank/DDBJ whole genome shotgun (WGS) entry which is preliminary data.</text>
</comment>
<keyword evidence="1" id="KW-0418">Kinase</keyword>
<keyword evidence="2" id="KW-1185">Reference proteome</keyword>
<dbReference type="OrthoDB" id="9763949at2"/>